<dbReference type="InterPro" id="IPR036259">
    <property type="entry name" value="MFS_trans_sf"/>
</dbReference>
<accession>X0WAE7</accession>
<keyword evidence="4 5" id="KW-0472">Membrane</keyword>
<dbReference type="GO" id="GO:0022857">
    <property type="term" value="F:transmembrane transporter activity"/>
    <property type="evidence" value="ECO:0007669"/>
    <property type="project" value="InterPro"/>
</dbReference>
<evidence type="ECO:0000256" key="5">
    <source>
        <dbReference type="SAM" id="Phobius"/>
    </source>
</evidence>
<reference evidence="7" key="1">
    <citation type="journal article" date="2014" name="Front. Microbiol.">
        <title>High frequency of phylogenetically diverse reductive dehalogenase-homologous genes in deep subseafloor sedimentary metagenomes.</title>
        <authorList>
            <person name="Kawai M."/>
            <person name="Futagami T."/>
            <person name="Toyoda A."/>
            <person name="Takaki Y."/>
            <person name="Nishi S."/>
            <person name="Hori S."/>
            <person name="Arai W."/>
            <person name="Tsubouchi T."/>
            <person name="Morono Y."/>
            <person name="Uchiyama I."/>
            <person name="Ito T."/>
            <person name="Fujiyama A."/>
            <person name="Inagaki F."/>
            <person name="Takami H."/>
        </authorList>
    </citation>
    <scope>NUCLEOTIDE SEQUENCE</scope>
    <source>
        <strain evidence="7">Expedition CK06-06</strain>
    </source>
</reference>
<feature type="domain" description="Major facilitator superfamily (MFS) profile" evidence="6">
    <location>
        <begin position="1"/>
        <end position="114"/>
    </location>
</feature>
<dbReference type="InterPro" id="IPR020846">
    <property type="entry name" value="MFS_dom"/>
</dbReference>
<feature type="transmembrane region" description="Helical" evidence="5">
    <location>
        <begin position="92"/>
        <end position="111"/>
    </location>
</feature>
<dbReference type="EMBL" id="BARS01032370">
    <property type="protein sequence ID" value="GAG27615.1"/>
    <property type="molecule type" value="Genomic_DNA"/>
</dbReference>
<dbReference type="PROSITE" id="PS00216">
    <property type="entry name" value="SUGAR_TRANSPORT_1"/>
    <property type="match status" value="1"/>
</dbReference>
<dbReference type="AlphaFoldDB" id="X0WAE7"/>
<feature type="transmembrane region" description="Helical" evidence="5">
    <location>
        <begin position="66"/>
        <end position="86"/>
    </location>
</feature>
<dbReference type="Gene3D" id="1.20.1250.20">
    <property type="entry name" value="MFS general substrate transporter like domains"/>
    <property type="match status" value="1"/>
</dbReference>
<keyword evidence="2 5" id="KW-0812">Transmembrane</keyword>
<name>X0WAE7_9ZZZZ</name>
<dbReference type="SUPFAM" id="SSF103473">
    <property type="entry name" value="MFS general substrate transporter"/>
    <property type="match status" value="1"/>
</dbReference>
<keyword evidence="3 5" id="KW-1133">Transmembrane helix</keyword>
<dbReference type="PANTHER" id="PTHR23530">
    <property type="entry name" value="TRANSPORT PROTEIN-RELATED"/>
    <property type="match status" value="1"/>
</dbReference>
<evidence type="ECO:0000313" key="7">
    <source>
        <dbReference type="EMBL" id="GAG27615.1"/>
    </source>
</evidence>
<dbReference type="PANTHER" id="PTHR23530:SF1">
    <property type="entry name" value="PERMEASE, MAJOR FACILITATOR SUPERFAMILY-RELATED"/>
    <property type="match status" value="1"/>
</dbReference>
<dbReference type="InterPro" id="IPR005829">
    <property type="entry name" value="Sugar_transporter_CS"/>
</dbReference>
<dbReference type="GO" id="GO:0016020">
    <property type="term" value="C:membrane"/>
    <property type="evidence" value="ECO:0007669"/>
    <property type="project" value="UniProtKB-SubCell"/>
</dbReference>
<evidence type="ECO:0000259" key="6">
    <source>
        <dbReference type="PROSITE" id="PS50850"/>
    </source>
</evidence>
<gene>
    <name evidence="7" type="ORF">S01H1_50246</name>
</gene>
<organism evidence="7">
    <name type="scientific">marine sediment metagenome</name>
    <dbReference type="NCBI Taxonomy" id="412755"/>
    <lineage>
        <taxon>unclassified sequences</taxon>
        <taxon>metagenomes</taxon>
        <taxon>ecological metagenomes</taxon>
    </lineage>
</organism>
<evidence type="ECO:0000256" key="1">
    <source>
        <dbReference type="ARBA" id="ARBA00004141"/>
    </source>
</evidence>
<feature type="transmembrane region" description="Helical" evidence="5">
    <location>
        <begin position="20"/>
        <end position="41"/>
    </location>
</feature>
<evidence type="ECO:0000256" key="2">
    <source>
        <dbReference type="ARBA" id="ARBA00022692"/>
    </source>
</evidence>
<dbReference type="PROSITE" id="PS50850">
    <property type="entry name" value="MFS"/>
    <property type="match status" value="1"/>
</dbReference>
<dbReference type="InterPro" id="IPR053160">
    <property type="entry name" value="MFS_DHA3_Transporter"/>
</dbReference>
<feature type="non-terminal residue" evidence="7">
    <location>
        <position position="114"/>
    </location>
</feature>
<comment type="caution">
    <text evidence="7">The sequence shown here is derived from an EMBL/GenBank/DDBJ whole genome shotgun (WGS) entry which is preliminary data.</text>
</comment>
<sequence>MLRRFSLYGFLKNQQYYDYFLLLAFIQMGLSYFLIGVLIAFREIMINIIEIPSGAIADLYGRRKSMILSFVAYIISFVTFGLSGMAAMQFKLALHTLMPLLFLAMSFFAIGDAF</sequence>
<comment type="subcellular location">
    <subcellularLocation>
        <location evidence="1">Membrane</location>
        <topology evidence="1">Multi-pass membrane protein</topology>
    </subcellularLocation>
</comment>
<protein>
    <recommendedName>
        <fullName evidence="6">Major facilitator superfamily (MFS) profile domain-containing protein</fullName>
    </recommendedName>
</protein>
<evidence type="ECO:0000256" key="3">
    <source>
        <dbReference type="ARBA" id="ARBA00022989"/>
    </source>
</evidence>
<proteinExistence type="predicted"/>
<evidence type="ECO:0000256" key="4">
    <source>
        <dbReference type="ARBA" id="ARBA00023136"/>
    </source>
</evidence>